<comment type="caution">
    <text evidence="1">The sequence shown here is derived from an EMBL/GenBank/DDBJ whole genome shotgun (WGS) entry which is preliminary data.</text>
</comment>
<evidence type="ECO:0008006" key="3">
    <source>
        <dbReference type="Google" id="ProtNLM"/>
    </source>
</evidence>
<dbReference type="InterPro" id="IPR040256">
    <property type="entry name" value="At4g02000-like"/>
</dbReference>
<reference evidence="1 2" key="1">
    <citation type="journal article" date="2021" name="Plant Biotechnol. J.">
        <title>Multi-omics assisted identification of the key and species-specific regulatory components of drought-tolerant mechanisms in Gossypium stocksii.</title>
        <authorList>
            <person name="Yu D."/>
            <person name="Ke L."/>
            <person name="Zhang D."/>
            <person name="Wu Y."/>
            <person name="Sun Y."/>
            <person name="Mei J."/>
            <person name="Sun J."/>
            <person name="Sun Y."/>
        </authorList>
    </citation>
    <scope>NUCLEOTIDE SEQUENCE [LARGE SCALE GENOMIC DNA]</scope>
    <source>
        <strain evidence="2">cv. E1</strain>
        <tissue evidence="1">Leaf</tissue>
    </source>
</reference>
<protein>
    <recommendedName>
        <fullName evidence="3">Zinc knuckle CX2CX4HX4C domain-containing protein</fullName>
    </recommendedName>
</protein>
<proteinExistence type="predicted"/>
<keyword evidence="2" id="KW-1185">Reference proteome</keyword>
<dbReference type="Proteomes" id="UP000828251">
    <property type="component" value="Unassembled WGS sequence"/>
</dbReference>
<dbReference type="PANTHER" id="PTHR31286:SF173">
    <property type="entry name" value="DUF4283 DOMAIN-CONTAINING PROTEIN"/>
    <property type="match status" value="1"/>
</dbReference>
<evidence type="ECO:0000313" key="2">
    <source>
        <dbReference type="Proteomes" id="UP000828251"/>
    </source>
</evidence>
<dbReference type="OrthoDB" id="995555at2759"/>
<dbReference type="EMBL" id="JAIQCV010000010">
    <property type="protein sequence ID" value="KAH1056723.1"/>
    <property type="molecule type" value="Genomic_DNA"/>
</dbReference>
<dbReference type="AlphaFoldDB" id="A0A9D3ZQG4"/>
<dbReference type="PANTHER" id="PTHR31286">
    <property type="entry name" value="GLYCINE-RICH CELL WALL STRUCTURAL PROTEIN 1.8-LIKE"/>
    <property type="match status" value="1"/>
</dbReference>
<sequence length="184" mass="20811">MEGNVNMSMVDRIPAITFSNHIKDILFKEMELMVILKLLGRNIGYNIRLVGLSGYLYKRKTIEAIGGLIEKVVKLDLQTDNRTRRQFACLAVFINLDKPLVSQVLVDGFVQRVEYEALPTVCFCCEKYSHVKKLCPSVVVVNLALGSSMHAAVASSRDDVGEGGERKRVDYRSWMLVERKSRRG</sequence>
<organism evidence="1 2">
    <name type="scientific">Gossypium stocksii</name>
    <dbReference type="NCBI Taxonomy" id="47602"/>
    <lineage>
        <taxon>Eukaryota</taxon>
        <taxon>Viridiplantae</taxon>
        <taxon>Streptophyta</taxon>
        <taxon>Embryophyta</taxon>
        <taxon>Tracheophyta</taxon>
        <taxon>Spermatophyta</taxon>
        <taxon>Magnoliopsida</taxon>
        <taxon>eudicotyledons</taxon>
        <taxon>Gunneridae</taxon>
        <taxon>Pentapetalae</taxon>
        <taxon>rosids</taxon>
        <taxon>malvids</taxon>
        <taxon>Malvales</taxon>
        <taxon>Malvaceae</taxon>
        <taxon>Malvoideae</taxon>
        <taxon>Gossypium</taxon>
    </lineage>
</organism>
<accession>A0A9D3ZQG4</accession>
<gene>
    <name evidence="1" type="ORF">J1N35_034788</name>
</gene>
<name>A0A9D3ZQG4_9ROSI</name>
<evidence type="ECO:0000313" key="1">
    <source>
        <dbReference type="EMBL" id="KAH1056723.1"/>
    </source>
</evidence>